<dbReference type="InterPro" id="IPR014031">
    <property type="entry name" value="Ketoacyl_synth_C"/>
</dbReference>
<sequence>MKNPIYITSMASVSPLGEDHSNIWEAYKTDQHFIKKHDFEGEDAFAASLPEDLNREIEKLRTESVNYRKLDRSVLMAIYVSRQAVKRAGWQNEKNIGINIGSSRGATGLFEKFHSEFIENRKASTQASPATTLGNISSWVGQDLENNGIHFSHSVTCSTGLHSVLNAVAWLQSGLADKFIAGASEAALTPFTIAQMKAIKTYASEDLEYPCQALNLNKTRNSMVLGEGAGLMCLENSVSERSLAKIIGIGYSAEKLKHSVSISDDGECMQNSMRMALGGLEPSEIDAVVMHAPGTIKGDAGEVKAIKALFGENLPAMTSNKWKIGHTFATSGILNLELAMLMLKKQQFISVPFSDISKKPTRIQNILVNAVGFGGNAVSILISKFNSLKKGK</sequence>
<comment type="caution">
    <text evidence="5">The sequence shown here is derived from an EMBL/GenBank/DDBJ whole genome shotgun (WGS) entry which is preliminary data.</text>
</comment>
<dbReference type="InterPro" id="IPR016039">
    <property type="entry name" value="Thiolase-like"/>
</dbReference>
<protein>
    <submittedName>
        <fullName evidence="5">Beta-ketoacyl synthase N-terminal-like domain-containing protein</fullName>
    </submittedName>
</protein>
<evidence type="ECO:0000256" key="1">
    <source>
        <dbReference type="ARBA" id="ARBA00008467"/>
    </source>
</evidence>
<name>A0ABV8H494_9FLAO</name>
<evidence type="ECO:0000256" key="2">
    <source>
        <dbReference type="ARBA" id="ARBA00022679"/>
    </source>
</evidence>
<evidence type="ECO:0000313" key="5">
    <source>
        <dbReference type="EMBL" id="MFC4026883.1"/>
    </source>
</evidence>
<dbReference type="Proteomes" id="UP001595793">
    <property type="component" value="Unassembled WGS sequence"/>
</dbReference>
<dbReference type="PANTHER" id="PTHR11712">
    <property type="entry name" value="POLYKETIDE SYNTHASE-RELATED"/>
    <property type="match status" value="1"/>
</dbReference>
<gene>
    <name evidence="5" type="ORF">ACFOS1_05665</name>
</gene>
<dbReference type="EMBL" id="JBHSAS010000006">
    <property type="protein sequence ID" value="MFC4026883.1"/>
    <property type="molecule type" value="Genomic_DNA"/>
</dbReference>
<accession>A0ABV8H494</accession>
<dbReference type="InterPro" id="IPR020841">
    <property type="entry name" value="PKS_Beta-ketoAc_synthase_dom"/>
</dbReference>
<keyword evidence="2 3" id="KW-0808">Transferase</keyword>
<dbReference type="Pfam" id="PF02801">
    <property type="entry name" value="Ketoacyl-synt_C"/>
    <property type="match status" value="1"/>
</dbReference>
<dbReference type="InterPro" id="IPR014030">
    <property type="entry name" value="Ketoacyl_synth_N"/>
</dbReference>
<evidence type="ECO:0000259" key="4">
    <source>
        <dbReference type="PROSITE" id="PS52004"/>
    </source>
</evidence>
<dbReference type="SUPFAM" id="SSF53901">
    <property type="entry name" value="Thiolase-like"/>
    <property type="match status" value="2"/>
</dbReference>
<comment type="similarity">
    <text evidence="1 3">Belongs to the thiolase-like superfamily. Beta-ketoacyl-ACP synthases family.</text>
</comment>
<keyword evidence="6" id="KW-1185">Reference proteome</keyword>
<dbReference type="InterPro" id="IPR000794">
    <property type="entry name" value="Beta-ketoacyl_synthase"/>
</dbReference>
<dbReference type="PANTHER" id="PTHR11712:SF336">
    <property type="entry name" value="3-OXOACYL-[ACYL-CARRIER-PROTEIN] SYNTHASE, MITOCHONDRIAL"/>
    <property type="match status" value="1"/>
</dbReference>
<organism evidence="5 6">
    <name type="scientific">Zunongwangia endophytica</name>
    <dbReference type="NCBI Taxonomy" id="1808945"/>
    <lineage>
        <taxon>Bacteria</taxon>
        <taxon>Pseudomonadati</taxon>
        <taxon>Bacteroidota</taxon>
        <taxon>Flavobacteriia</taxon>
        <taxon>Flavobacteriales</taxon>
        <taxon>Flavobacteriaceae</taxon>
        <taxon>Zunongwangia</taxon>
    </lineage>
</organism>
<dbReference type="Pfam" id="PF00109">
    <property type="entry name" value="ketoacyl-synt"/>
    <property type="match status" value="1"/>
</dbReference>
<evidence type="ECO:0000256" key="3">
    <source>
        <dbReference type="RuleBase" id="RU003694"/>
    </source>
</evidence>
<proteinExistence type="inferred from homology"/>
<dbReference type="Gene3D" id="3.40.47.10">
    <property type="match status" value="1"/>
</dbReference>
<dbReference type="RefSeq" id="WP_290235511.1">
    <property type="nucleotide sequence ID" value="NZ_JAUFPZ010000002.1"/>
</dbReference>
<feature type="domain" description="Ketosynthase family 3 (KS3)" evidence="4">
    <location>
        <begin position="2"/>
        <end position="384"/>
    </location>
</feature>
<reference evidence="6" key="1">
    <citation type="journal article" date="2019" name="Int. J. Syst. Evol. Microbiol.">
        <title>The Global Catalogue of Microorganisms (GCM) 10K type strain sequencing project: providing services to taxonomists for standard genome sequencing and annotation.</title>
        <authorList>
            <consortium name="The Broad Institute Genomics Platform"/>
            <consortium name="The Broad Institute Genome Sequencing Center for Infectious Disease"/>
            <person name="Wu L."/>
            <person name="Ma J."/>
        </authorList>
    </citation>
    <scope>NUCLEOTIDE SEQUENCE [LARGE SCALE GENOMIC DNA]</scope>
    <source>
        <strain evidence="6">CECT 9128</strain>
    </source>
</reference>
<evidence type="ECO:0000313" key="6">
    <source>
        <dbReference type="Proteomes" id="UP001595793"/>
    </source>
</evidence>
<dbReference type="PROSITE" id="PS52004">
    <property type="entry name" value="KS3_2"/>
    <property type="match status" value="1"/>
</dbReference>